<dbReference type="Proteomes" id="UP000585474">
    <property type="component" value="Unassembled WGS sequence"/>
</dbReference>
<evidence type="ECO:0000313" key="4">
    <source>
        <dbReference type="Proteomes" id="UP000585474"/>
    </source>
</evidence>
<comment type="caution">
    <text evidence="3">The sequence shown here is derived from an EMBL/GenBank/DDBJ whole genome shotgun (WGS) entry which is preliminary data.</text>
</comment>
<dbReference type="AlphaFoldDB" id="A0A7J0H5F0"/>
<dbReference type="InterPro" id="IPR044702">
    <property type="entry name" value="AGP23/40"/>
</dbReference>
<keyword evidence="1" id="KW-1133">Transmembrane helix</keyword>
<keyword evidence="1" id="KW-0472">Membrane</keyword>
<reference evidence="3 4" key="1">
    <citation type="submission" date="2019-07" db="EMBL/GenBank/DDBJ databases">
        <title>De Novo Assembly of kiwifruit Actinidia rufa.</title>
        <authorList>
            <person name="Sugita-Konishi S."/>
            <person name="Sato K."/>
            <person name="Mori E."/>
            <person name="Abe Y."/>
            <person name="Kisaki G."/>
            <person name="Hamano K."/>
            <person name="Suezawa K."/>
            <person name="Otani M."/>
            <person name="Fukuda T."/>
            <person name="Manabe T."/>
            <person name="Gomi K."/>
            <person name="Tabuchi M."/>
            <person name="Akimitsu K."/>
            <person name="Kataoka I."/>
        </authorList>
    </citation>
    <scope>NUCLEOTIDE SEQUENCE [LARGE SCALE GENOMIC DNA]</scope>
    <source>
        <strain evidence="4">cv. Fuchu</strain>
    </source>
</reference>
<feature type="chain" id="PRO_5029814214" evidence="2">
    <location>
        <begin position="25"/>
        <end position="59"/>
    </location>
</feature>
<feature type="signal peptide" evidence="2">
    <location>
        <begin position="1"/>
        <end position="24"/>
    </location>
</feature>
<evidence type="ECO:0000313" key="3">
    <source>
        <dbReference type="EMBL" id="GFZ18185.1"/>
    </source>
</evidence>
<feature type="transmembrane region" description="Helical" evidence="1">
    <location>
        <begin position="40"/>
        <end position="58"/>
    </location>
</feature>
<evidence type="ECO:0000256" key="2">
    <source>
        <dbReference type="SAM" id="SignalP"/>
    </source>
</evidence>
<protein>
    <submittedName>
        <fullName evidence="3">Uncharacterized protein</fullName>
    </submittedName>
</protein>
<gene>
    <name evidence="3" type="ORF">Acr_26g0014540</name>
</gene>
<name>A0A7J0H5F0_9ERIC</name>
<proteinExistence type="predicted"/>
<dbReference type="PANTHER" id="PTHR34672:SF2">
    <property type="entry name" value="ARABINOGALACTAN PROTEIN 23"/>
    <property type="match status" value="1"/>
</dbReference>
<accession>A0A7J0H5F0</accession>
<keyword evidence="1" id="KW-0812">Transmembrane</keyword>
<sequence length="59" mass="5695">MAMDKKKITCAVLVAAAAMSTALAAEAPAQAPGPAANGAATALPAVGALVMSFVAFLLH</sequence>
<dbReference type="EMBL" id="BJWL01000026">
    <property type="protein sequence ID" value="GFZ18185.1"/>
    <property type="molecule type" value="Genomic_DNA"/>
</dbReference>
<keyword evidence="4" id="KW-1185">Reference proteome</keyword>
<dbReference type="PANTHER" id="PTHR34672">
    <property type="entry name" value="POLLEN-SPECIFIC ARABINOGALACTA PROTEIN BAN102"/>
    <property type="match status" value="1"/>
</dbReference>
<keyword evidence="2" id="KW-0732">Signal</keyword>
<evidence type="ECO:0000256" key="1">
    <source>
        <dbReference type="SAM" id="Phobius"/>
    </source>
</evidence>
<organism evidence="3 4">
    <name type="scientific">Actinidia rufa</name>
    <dbReference type="NCBI Taxonomy" id="165716"/>
    <lineage>
        <taxon>Eukaryota</taxon>
        <taxon>Viridiplantae</taxon>
        <taxon>Streptophyta</taxon>
        <taxon>Embryophyta</taxon>
        <taxon>Tracheophyta</taxon>
        <taxon>Spermatophyta</taxon>
        <taxon>Magnoliopsida</taxon>
        <taxon>eudicotyledons</taxon>
        <taxon>Gunneridae</taxon>
        <taxon>Pentapetalae</taxon>
        <taxon>asterids</taxon>
        <taxon>Ericales</taxon>
        <taxon>Actinidiaceae</taxon>
        <taxon>Actinidia</taxon>
    </lineage>
</organism>